<proteinExistence type="predicted"/>
<name>A0A2Z6IK38_ACIFI</name>
<protein>
    <submittedName>
        <fullName evidence="1">Uncharacterized protein</fullName>
    </submittedName>
</protein>
<gene>
    <name evidence="1" type="ORF">AFERRID_20570</name>
</gene>
<keyword evidence="2" id="KW-1185">Reference proteome</keyword>
<evidence type="ECO:0000313" key="2">
    <source>
        <dbReference type="Proteomes" id="UP000280188"/>
    </source>
</evidence>
<dbReference type="Gene3D" id="3.40.630.30">
    <property type="match status" value="1"/>
</dbReference>
<organism evidence="1 2">
    <name type="scientific">Acidithiobacillus ferridurans</name>
    <dbReference type="NCBI Taxonomy" id="1232575"/>
    <lineage>
        <taxon>Bacteria</taxon>
        <taxon>Pseudomonadati</taxon>
        <taxon>Pseudomonadota</taxon>
        <taxon>Acidithiobacillia</taxon>
        <taxon>Acidithiobacillales</taxon>
        <taxon>Acidithiobacillaceae</taxon>
        <taxon>Acidithiobacillus</taxon>
    </lineage>
</organism>
<dbReference type="Proteomes" id="UP000280188">
    <property type="component" value="Chromosome"/>
</dbReference>
<dbReference type="SUPFAM" id="SSF55729">
    <property type="entry name" value="Acyl-CoA N-acyltransferases (Nat)"/>
    <property type="match status" value="1"/>
</dbReference>
<accession>A0A2Z6IK38</accession>
<reference evidence="1 2" key="1">
    <citation type="journal article" date="2018" name="Microbiol. Resour. Announc.">
        <title>Complete Genome Sequence of Acidithiobacillus ferridurans JCM 18981.</title>
        <authorList>
            <person name="Miyauchi T."/>
            <person name="Kouzuma A."/>
            <person name="Abe T."/>
            <person name="Watanabe K."/>
        </authorList>
    </citation>
    <scope>NUCLEOTIDE SEQUENCE [LARGE SCALE GENOMIC DNA]</scope>
    <source>
        <strain evidence="2">ATCC 33020 / DSM 29468 / JCM 18981 / 11Fe</strain>
    </source>
</reference>
<sequence>MAGSHPAYADMPEDSIITNGFWLGKSAGFSIRPYRNADRAKIRHICCETGFLGNPIDAIFCDRELFADLMVNPYLDYAEDWAYVATHNGRVVGYLLGAPPSFDRYLVYAGSAATLRMLLKSVSGAYAHHPRSSQFVEWLLTHSFRERPRRPRQAAHMHFNVLPGFRGYGLVRCLWRAFEERLRKTDHPRYYGKLFSCKNHHPEHAYQRYGLGVHDRIKTTIFAGSVSEEVFNICVAKDLR</sequence>
<dbReference type="KEGG" id="afj:AFERRID_20570"/>
<evidence type="ECO:0000313" key="1">
    <source>
        <dbReference type="EMBL" id="BBF65839.1"/>
    </source>
</evidence>
<dbReference type="AlphaFoldDB" id="A0A2Z6IK38"/>
<dbReference type="RefSeq" id="WP_126605151.1">
    <property type="nucleotide sequence ID" value="NZ_AP018795.1"/>
</dbReference>
<dbReference type="EMBL" id="AP018795">
    <property type="protein sequence ID" value="BBF65839.1"/>
    <property type="molecule type" value="Genomic_DNA"/>
</dbReference>
<dbReference type="InterPro" id="IPR016181">
    <property type="entry name" value="Acyl_CoA_acyltransferase"/>
</dbReference>